<dbReference type="AlphaFoldDB" id="G7VZ00"/>
<accession>G7VZ00</accession>
<organism evidence="1 2">
    <name type="scientific">Paenibacillus terrae (strain HPL-003)</name>
    <dbReference type="NCBI Taxonomy" id="985665"/>
    <lineage>
        <taxon>Bacteria</taxon>
        <taxon>Bacillati</taxon>
        <taxon>Bacillota</taxon>
        <taxon>Bacilli</taxon>
        <taxon>Bacillales</taxon>
        <taxon>Paenibacillaceae</taxon>
        <taxon>Paenibacillus</taxon>
    </lineage>
</organism>
<name>G7VZ00_PAETH</name>
<dbReference type="EMBL" id="CP003107">
    <property type="protein sequence ID" value="AET59540.1"/>
    <property type="molecule type" value="Genomic_DNA"/>
</dbReference>
<dbReference type="HOGENOM" id="CLU_3082671_0_0_9"/>
<protein>
    <submittedName>
        <fullName evidence="1">Uncharacterized protein</fullName>
    </submittedName>
</protein>
<evidence type="ECO:0000313" key="2">
    <source>
        <dbReference type="Proteomes" id="UP000005876"/>
    </source>
</evidence>
<dbReference type="Proteomes" id="UP000005876">
    <property type="component" value="Chromosome"/>
</dbReference>
<gene>
    <name evidence="1" type="ordered locus">HPL003_13945</name>
</gene>
<dbReference type="eggNOG" id="ENOG5030R4D">
    <property type="taxonomic scope" value="Bacteria"/>
</dbReference>
<dbReference type="KEGG" id="pta:HPL003_13945"/>
<reference evidence="1 2" key="3">
    <citation type="journal article" date="2012" name="J. Bacteriol.">
        <title>Genome Sequence of Paenibacillus terrae HPL-003, a Xylanase-Producing Bacterium Isolated from Soil Found in Forest Residue.</title>
        <authorList>
            <person name="Shin S.H."/>
            <person name="Kim S."/>
            <person name="Kim J.Y."/>
            <person name="Song H.Y."/>
            <person name="Cho S.J."/>
            <person name="Kim D.R."/>
            <person name="Lee K.I."/>
            <person name="Lim H.K."/>
            <person name="Park N.J."/>
            <person name="Hwang I.T."/>
            <person name="Yang K.S."/>
        </authorList>
    </citation>
    <scope>NUCLEOTIDE SEQUENCE [LARGE SCALE GENOMIC DNA]</scope>
    <source>
        <strain evidence="1 2">HPL-003</strain>
    </source>
</reference>
<reference key="2">
    <citation type="submission" date="2011-11" db="EMBL/GenBank/DDBJ databases">
        <authorList>
            <person name="Shin S.H."/>
            <person name="Kim S."/>
            <person name="Kim J.Y."/>
        </authorList>
    </citation>
    <scope>NUCLEOTIDE SEQUENCE</scope>
    <source>
        <strain>HPL-003</strain>
    </source>
</reference>
<reference evidence="2" key="1">
    <citation type="submission" date="2011-11" db="EMBL/GenBank/DDBJ databases">
        <title>Complete sequence of Paenibacillus terrae HPL-003.</title>
        <authorList>
            <person name="Shin S.H."/>
            <person name="Kim S."/>
            <person name="Kim J.Y."/>
        </authorList>
    </citation>
    <scope>NUCLEOTIDE SEQUENCE [LARGE SCALE GENOMIC DNA]</scope>
    <source>
        <strain evidence="2">HPL-003</strain>
    </source>
</reference>
<evidence type="ECO:0000313" key="1">
    <source>
        <dbReference type="EMBL" id="AET59540.1"/>
    </source>
</evidence>
<proteinExistence type="predicted"/>
<sequence length="52" mass="5927">MDKPLLRNNERKADKPVVHLDIRDILLQCGITMPHCLQSEADGAKDRKDKSL</sequence>